<organism evidence="1 2">
    <name type="scientific">Quercus suber</name>
    <name type="common">Cork oak</name>
    <dbReference type="NCBI Taxonomy" id="58331"/>
    <lineage>
        <taxon>Eukaryota</taxon>
        <taxon>Viridiplantae</taxon>
        <taxon>Streptophyta</taxon>
        <taxon>Embryophyta</taxon>
        <taxon>Tracheophyta</taxon>
        <taxon>Spermatophyta</taxon>
        <taxon>Magnoliopsida</taxon>
        <taxon>eudicotyledons</taxon>
        <taxon>Gunneridae</taxon>
        <taxon>Pentapetalae</taxon>
        <taxon>rosids</taxon>
        <taxon>fabids</taxon>
        <taxon>Fagales</taxon>
        <taxon>Fagaceae</taxon>
        <taxon>Quercus</taxon>
    </lineage>
</organism>
<dbReference type="EMBL" id="PKMF04000165">
    <property type="protein sequence ID" value="KAK7845750.1"/>
    <property type="molecule type" value="Genomic_DNA"/>
</dbReference>
<evidence type="ECO:0000313" key="1">
    <source>
        <dbReference type="EMBL" id="KAK7845750.1"/>
    </source>
</evidence>
<evidence type="ECO:0000313" key="2">
    <source>
        <dbReference type="Proteomes" id="UP000237347"/>
    </source>
</evidence>
<gene>
    <name evidence="1" type="ORF">CFP56_008936</name>
</gene>
<proteinExistence type="predicted"/>
<dbReference type="Proteomes" id="UP000237347">
    <property type="component" value="Unassembled WGS sequence"/>
</dbReference>
<reference evidence="1 2" key="1">
    <citation type="journal article" date="2018" name="Sci. Data">
        <title>The draft genome sequence of cork oak.</title>
        <authorList>
            <person name="Ramos A.M."/>
            <person name="Usie A."/>
            <person name="Barbosa P."/>
            <person name="Barros P.M."/>
            <person name="Capote T."/>
            <person name="Chaves I."/>
            <person name="Simoes F."/>
            <person name="Abreu I."/>
            <person name="Carrasquinho I."/>
            <person name="Faro C."/>
            <person name="Guimaraes J.B."/>
            <person name="Mendonca D."/>
            <person name="Nobrega F."/>
            <person name="Rodrigues L."/>
            <person name="Saibo N.J.M."/>
            <person name="Varela M.C."/>
            <person name="Egas C."/>
            <person name="Matos J."/>
            <person name="Miguel C.M."/>
            <person name="Oliveira M.M."/>
            <person name="Ricardo C.P."/>
            <person name="Goncalves S."/>
        </authorList>
    </citation>
    <scope>NUCLEOTIDE SEQUENCE [LARGE SCALE GENOMIC DNA]</scope>
    <source>
        <strain evidence="2">cv. HL8</strain>
    </source>
</reference>
<protein>
    <submittedName>
        <fullName evidence="1">Uncharacterized protein</fullName>
    </submittedName>
</protein>
<accession>A0AAW0L232</accession>
<comment type="caution">
    <text evidence="1">The sequence shown here is derived from an EMBL/GenBank/DDBJ whole genome shotgun (WGS) entry which is preliminary data.</text>
</comment>
<name>A0AAW0L232_QUESU</name>
<dbReference type="AlphaFoldDB" id="A0AAW0L232"/>
<keyword evidence="2" id="KW-1185">Reference proteome</keyword>
<sequence length="134" mass="15799">MAEALICRRTNPKLEKFLNLLRLVRIVTNEEHPSLRRVRRRDLLCRDLAAPTSIKKQYPFLDFVMDSLLRPKMAEAIAVRNERDEAHAREAEAWELLRLAKHKAEKTNLKLWIAEDKVYKYRVALFLSWTVLGS</sequence>